<sequence>MDIIKALQRLAYVKVSVEVFVDFELPHFINVELRDGSLVFIGVEVPWLPMRYLQFRSFSHFGKYYSKKNEDSNDAVDDDIDAEQDVVDDGNEIEYLEFSPRKPKLASLAVALLMRSLIATKQENLGKGK</sequence>
<proteinExistence type="predicted"/>
<gene>
    <name evidence="1" type="ORF">PVK06_026455</name>
</gene>
<protein>
    <submittedName>
        <fullName evidence="1">Uncharacterized protein</fullName>
    </submittedName>
</protein>
<reference evidence="1 2" key="1">
    <citation type="submission" date="2023-03" db="EMBL/GenBank/DDBJ databases">
        <title>WGS of Gossypium arboreum.</title>
        <authorList>
            <person name="Yu D."/>
        </authorList>
    </citation>
    <scope>NUCLEOTIDE SEQUENCE [LARGE SCALE GENOMIC DNA]</scope>
    <source>
        <tissue evidence="1">Leaf</tissue>
    </source>
</reference>
<comment type="caution">
    <text evidence="1">The sequence shown here is derived from an EMBL/GenBank/DDBJ whole genome shotgun (WGS) entry which is preliminary data.</text>
</comment>
<dbReference type="EMBL" id="JARKNE010000008">
    <property type="protein sequence ID" value="KAK5811133.1"/>
    <property type="molecule type" value="Genomic_DNA"/>
</dbReference>
<evidence type="ECO:0000313" key="2">
    <source>
        <dbReference type="Proteomes" id="UP001358586"/>
    </source>
</evidence>
<name>A0ABR0NXS7_GOSAR</name>
<dbReference type="Proteomes" id="UP001358586">
    <property type="component" value="Chromosome 8"/>
</dbReference>
<organism evidence="1 2">
    <name type="scientific">Gossypium arboreum</name>
    <name type="common">Tree cotton</name>
    <name type="synonym">Gossypium nanking</name>
    <dbReference type="NCBI Taxonomy" id="29729"/>
    <lineage>
        <taxon>Eukaryota</taxon>
        <taxon>Viridiplantae</taxon>
        <taxon>Streptophyta</taxon>
        <taxon>Embryophyta</taxon>
        <taxon>Tracheophyta</taxon>
        <taxon>Spermatophyta</taxon>
        <taxon>Magnoliopsida</taxon>
        <taxon>eudicotyledons</taxon>
        <taxon>Gunneridae</taxon>
        <taxon>Pentapetalae</taxon>
        <taxon>rosids</taxon>
        <taxon>malvids</taxon>
        <taxon>Malvales</taxon>
        <taxon>Malvaceae</taxon>
        <taxon>Malvoideae</taxon>
        <taxon>Gossypium</taxon>
    </lineage>
</organism>
<accession>A0ABR0NXS7</accession>
<keyword evidence="2" id="KW-1185">Reference proteome</keyword>
<evidence type="ECO:0000313" key="1">
    <source>
        <dbReference type="EMBL" id="KAK5811133.1"/>
    </source>
</evidence>